<evidence type="ECO:0000256" key="8">
    <source>
        <dbReference type="SAM" id="SignalP"/>
    </source>
</evidence>
<dbReference type="Gene3D" id="2.40.170.20">
    <property type="entry name" value="TonB-dependent receptor, beta-barrel domain"/>
    <property type="match status" value="1"/>
</dbReference>
<feature type="domain" description="Outer membrane protein beta-barrel" evidence="9">
    <location>
        <begin position="377"/>
        <end position="755"/>
    </location>
</feature>
<feature type="signal peptide" evidence="8">
    <location>
        <begin position="1"/>
        <end position="20"/>
    </location>
</feature>
<dbReference type="PANTHER" id="PTHR30069:SF29">
    <property type="entry name" value="HEMOGLOBIN AND HEMOGLOBIN-HAPTOGLOBIN-BINDING PROTEIN 1-RELATED"/>
    <property type="match status" value="1"/>
</dbReference>
<dbReference type="GO" id="GO:0009279">
    <property type="term" value="C:cell outer membrane"/>
    <property type="evidence" value="ECO:0007669"/>
    <property type="project" value="UniProtKB-SubCell"/>
</dbReference>
<evidence type="ECO:0000256" key="4">
    <source>
        <dbReference type="ARBA" id="ARBA00022692"/>
    </source>
</evidence>
<dbReference type="InterPro" id="IPR041700">
    <property type="entry name" value="OMP_b-brl_3"/>
</dbReference>
<dbReference type="EMBL" id="DXEL01000029">
    <property type="protein sequence ID" value="HIX74100.1"/>
    <property type="molecule type" value="Genomic_DNA"/>
</dbReference>
<keyword evidence="2" id="KW-0813">Transport</keyword>
<evidence type="ECO:0000256" key="2">
    <source>
        <dbReference type="ARBA" id="ARBA00022448"/>
    </source>
</evidence>
<comment type="caution">
    <text evidence="10">The sequence shown here is derived from an EMBL/GenBank/DDBJ whole genome shotgun (WGS) entry which is preliminary data.</text>
</comment>
<dbReference type="GO" id="GO:0044718">
    <property type="term" value="P:siderophore transmembrane transport"/>
    <property type="evidence" value="ECO:0007669"/>
    <property type="project" value="TreeGrafter"/>
</dbReference>
<reference evidence="10" key="2">
    <citation type="submission" date="2021-04" db="EMBL/GenBank/DDBJ databases">
        <authorList>
            <person name="Gilroy R."/>
        </authorList>
    </citation>
    <scope>NUCLEOTIDE SEQUENCE</scope>
    <source>
        <strain evidence="10">ChiGjej6B6-14162</strain>
    </source>
</reference>
<proteinExistence type="predicted"/>
<evidence type="ECO:0000256" key="3">
    <source>
        <dbReference type="ARBA" id="ARBA00022452"/>
    </source>
</evidence>
<evidence type="ECO:0000313" key="10">
    <source>
        <dbReference type="EMBL" id="HIX74100.1"/>
    </source>
</evidence>
<keyword evidence="5 8" id="KW-0732">Signal</keyword>
<dbReference type="Proteomes" id="UP000886740">
    <property type="component" value="Unassembled WGS sequence"/>
</dbReference>
<dbReference type="GO" id="GO:0015344">
    <property type="term" value="F:siderophore uptake transmembrane transporter activity"/>
    <property type="evidence" value="ECO:0007669"/>
    <property type="project" value="TreeGrafter"/>
</dbReference>
<reference evidence="10" key="1">
    <citation type="journal article" date="2021" name="PeerJ">
        <title>Extensive microbial diversity within the chicken gut microbiome revealed by metagenomics and culture.</title>
        <authorList>
            <person name="Gilroy R."/>
            <person name="Ravi A."/>
            <person name="Getino M."/>
            <person name="Pursley I."/>
            <person name="Horton D.L."/>
            <person name="Alikhan N.F."/>
            <person name="Baker D."/>
            <person name="Gharbi K."/>
            <person name="Hall N."/>
            <person name="Watson M."/>
            <person name="Adriaenssens E.M."/>
            <person name="Foster-Nyarko E."/>
            <person name="Jarju S."/>
            <person name="Secka A."/>
            <person name="Antonio M."/>
            <person name="Oren A."/>
            <person name="Chaudhuri R.R."/>
            <person name="La Ragione R."/>
            <person name="Hildebrand F."/>
            <person name="Pallen M.J."/>
        </authorList>
    </citation>
    <scope>NUCLEOTIDE SEQUENCE</scope>
    <source>
        <strain evidence="10">ChiGjej6B6-14162</strain>
    </source>
</reference>
<dbReference type="SUPFAM" id="SSF56935">
    <property type="entry name" value="Porins"/>
    <property type="match status" value="1"/>
</dbReference>
<evidence type="ECO:0000259" key="9">
    <source>
        <dbReference type="Pfam" id="PF14905"/>
    </source>
</evidence>
<feature type="chain" id="PRO_5038549131" evidence="8">
    <location>
        <begin position="21"/>
        <end position="777"/>
    </location>
</feature>
<keyword evidence="7" id="KW-0998">Cell outer membrane</keyword>
<dbReference type="PANTHER" id="PTHR30069">
    <property type="entry name" value="TONB-DEPENDENT OUTER MEMBRANE RECEPTOR"/>
    <property type="match status" value="1"/>
</dbReference>
<dbReference type="InterPro" id="IPR036942">
    <property type="entry name" value="Beta-barrel_TonB_sf"/>
</dbReference>
<comment type="subcellular location">
    <subcellularLocation>
        <location evidence="1">Cell outer membrane</location>
        <topology evidence="1">Multi-pass membrane protein</topology>
    </subcellularLocation>
</comment>
<dbReference type="Pfam" id="PF13715">
    <property type="entry name" value="CarbopepD_reg_2"/>
    <property type="match status" value="1"/>
</dbReference>
<keyword evidence="6" id="KW-0472">Membrane</keyword>
<dbReference type="InterPro" id="IPR039426">
    <property type="entry name" value="TonB-dep_rcpt-like"/>
</dbReference>
<evidence type="ECO:0000256" key="1">
    <source>
        <dbReference type="ARBA" id="ARBA00004571"/>
    </source>
</evidence>
<dbReference type="InterPro" id="IPR008969">
    <property type="entry name" value="CarboxyPept-like_regulatory"/>
</dbReference>
<evidence type="ECO:0000256" key="7">
    <source>
        <dbReference type="ARBA" id="ARBA00023237"/>
    </source>
</evidence>
<dbReference type="AlphaFoldDB" id="A0A9D1X7M7"/>
<dbReference type="Pfam" id="PF14905">
    <property type="entry name" value="OMP_b-brl_3"/>
    <property type="match status" value="1"/>
</dbReference>
<keyword evidence="4" id="KW-0812">Transmembrane</keyword>
<name>A0A9D1X7M7_9BACT</name>
<gene>
    <name evidence="10" type="ORF">H9977_03540</name>
</gene>
<protein>
    <submittedName>
        <fullName evidence="10">TonB-dependent receptor</fullName>
    </submittedName>
</protein>
<keyword evidence="3" id="KW-1134">Transmembrane beta strand</keyword>
<dbReference type="SUPFAM" id="SSF49464">
    <property type="entry name" value="Carboxypeptidase regulatory domain-like"/>
    <property type="match status" value="1"/>
</dbReference>
<organism evidence="10 11">
    <name type="scientific">Candidatus Parabacteroides intestinipullorum</name>
    <dbReference type="NCBI Taxonomy" id="2838723"/>
    <lineage>
        <taxon>Bacteria</taxon>
        <taxon>Pseudomonadati</taxon>
        <taxon>Bacteroidota</taxon>
        <taxon>Bacteroidia</taxon>
        <taxon>Bacteroidales</taxon>
        <taxon>Tannerellaceae</taxon>
        <taxon>Parabacteroides</taxon>
    </lineage>
</organism>
<keyword evidence="10" id="KW-0675">Receptor</keyword>
<sequence>MRTVVITLLTSLILVGRLMAQNPTVTGQVSDQSGRPIPFANVLILAATDSALVTGGVTDESGCFQLKANMDQRLFLKISFVGYQDLWKVLLIDSDKISLGQLVMETGGIALEGVTISGRKPLIRREAGNIVTTIENSSLSMLGTADDLMRYIPGIIQTDNTLEVAGKGSPAIYVDGRKLRDQSELSRYSSNDIKTVKLVLNPGAEYEADTRAVIDIQTNRRGREGLYVYALGRLSQRHHLWNNEMIDLSYSKGHFDWFLNYTHSYSRFETETSKSQRKVARDTLTLQEERSKDFERSNYHGLSTSFNFTINDRHTLGARYALGLNDHQWRTDGSPFEVSVNGVQQPTTYTSNLSNGNNPSHQVNIFYKGNHGERLTWQLDADYFSILHKNRSEVDETTANESLHTDQHRDRSNWLAATKLIMGYEWERGGRLSWGGEYSYVRTSGTSGIDRQESPTSDAFMNSEKKYAAFLSYRLQKRMFTLDAGLRYENVAVWAESNGQTLTDRHYSELYPSVALLYTPTSQVELGLDFSKRVRRPSFGDLSNERIYYNQYYWFYGNPVLEPEDIYEMGIRMAYKALSFRLNYEHIKHFIAYDFSIHPTNALITIEQAVNYPKFQRLGATLTGEKRLGPWQVVLNMSFYKPFLKLVTESGTYHYDKPYLDLSINNTFTLPLNFLVRLDGYFYSGGSRENKSYTPRGRIDLSLSKAFLDETLVVTLQGGDLFRWMDSDIIQEMNGLVIDQRTRGDSRSVSLSVTWRLNNQKSRYKGTGAGKDAINRL</sequence>
<evidence type="ECO:0000256" key="6">
    <source>
        <dbReference type="ARBA" id="ARBA00023136"/>
    </source>
</evidence>
<accession>A0A9D1X7M7</accession>
<evidence type="ECO:0000256" key="5">
    <source>
        <dbReference type="ARBA" id="ARBA00022729"/>
    </source>
</evidence>
<evidence type="ECO:0000313" key="11">
    <source>
        <dbReference type="Proteomes" id="UP000886740"/>
    </source>
</evidence>